<feature type="non-terminal residue" evidence="1">
    <location>
        <position position="1"/>
    </location>
</feature>
<evidence type="ECO:0000313" key="1">
    <source>
        <dbReference type="EMBL" id="KAG6957949.1"/>
    </source>
</evidence>
<dbReference type="OrthoDB" id="142423at2759"/>
<protein>
    <submittedName>
        <fullName evidence="1">Uncharacterized protein</fullName>
    </submittedName>
</protein>
<dbReference type="EMBL" id="JAENGZ010000514">
    <property type="protein sequence ID" value="KAG6957949.1"/>
    <property type="molecule type" value="Genomic_DNA"/>
</dbReference>
<dbReference type="Proteomes" id="UP000688947">
    <property type="component" value="Unassembled WGS sequence"/>
</dbReference>
<reference evidence="1" key="1">
    <citation type="submission" date="2021-01" db="EMBL/GenBank/DDBJ databases">
        <title>Phytophthora aleatoria, a newly-described species from Pinus radiata is distinct from Phytophthora cactorum isolates based on comparative genomics.</title>
        <authorList>
            <person name="Mcdougal R."/>
            <person name="Panda P."/>
            <person name="Williams N."/>
            <person name="Studholme D.J."/>
        </authorList>
    </citation>
    <scope>NUCLEOTIDE SEQUENCE</scope>
    <source>
        <strain evidence="1">NZFS 3830</strain>
    </source>
</reference>
<comment type="caution">
    <text evidence="1">The sequence shown here is derived from an EMBL/GenBank/DDBJ whole genome shotgun (WGS) entry which is preliminary data.</text>
</comment>
<evidence type="ECO:0000313" key="2">
    <source>
        <dbReference type="Proteomes" id="UP000688947"/>
    </source>
</evidence>
<dbReference type="AlphaFoldDB" id="A0A8T1UEF6"/>
<gene>
    <name evidence="1" type="ORF">JG687_00009675</name>
</gene>
<organism evidence="1 2">
    <name type="scientific">Phytophthora cactorum</name>
    <dbReference type="NCBI Taxonomy" id="29920"/>
    <lineage>
        <taxon>Eukaryota</taxon>
        <taxon>Sar</taxon>
        <taxon>Stramenopiles</taxon>
        <taxon>Oomycota</taxon>
        <taxon>Peronosporomycetes</taxon>
        <taxon>Peronosporales</taxon>
        <taxon>Peronosporaceae</taxon>
        <taxon>Phytophthora</taxon>
    </lineage>
</organism>
<sequence length="73" mass="8470">WRSESTARGSKKDGFSCGVYVARWFDYYVSTYTLSPDKSISTDTEPLFKTELEIIRYKLFCYVLFGMQADKTA</sequence>
<accession>A0A8T1UEF6</accession>
<name>A0A8T1UEF6_9STRA</name>
<proteinExistence type="predicted"/>